<keyword evidence="5" id="KW-0349">Heme</keyword>
<evidence type="ECO:0000256" key="8">
    <source>
        <dbReference type="ARBA" id="ARBA00023004"/>
    </source>
</evidence>
<dbReference type="GO" id="GO:0005506">
    <property type="term" value="F:iron ion binding"/>
    <property type="evidence" value="ECO:0007669"/>
    <property type="project" value="InterPro"/>
</dbReference>
<evidence type="ECO:0000256" key="9">
    <source>
        <dbReference type="SAM" id="MobiDB-lite"/>
    </source>
</evidence>
<organism evidence="10 11">
    <name type="scientific">Emticicia aquatilis</name>
    <dbReference type="NCBI Taxonomy" id="1537369"/>
    <lineage>
        <taxon>Bacteria</taxon>
        <taxon>Pseudomonadati</taxon>
        <taxon>Bacteroidota</taxon>
        <taxon>Cytophagia</taxon>
        <taxon>Cytophagales</taxon>
        <taxon>Leadbetterellaceae</taxon>
        <taxon>Emticicia</taxon>
    </lineage>
</organism>
<dbReference type="InterPro" id="IPR003158">
    <property type="entry name" value="Photosyn_RC_cyt_c-su"/>
</dbReference>
<protein>
    <recommendedName>
        <fullName evidence="2">Photosynthetic reaction center cytochrome c subunit</fullName>
    </recommendedName>
</protein>
<proteinExistence type="predicted"/>
<dbReference type="GO" id="GO:0009055">
    <property type="term" value="F:electron transfer activity"/>
    <property type="evidence" value="ECO:0007669"/>
    <property type="project" value="InterPro"/>
</dbReference>
<sequence length="161" mass="18133">MSMSEQAPQTAPKAIAKDTMMLDREKYIAFLKDSLKGKESMVADSVFKNIKSLKGKSVDQVLSIMNNWGHALGVTCKFCHEVNNWASEKSRNHLRTREMIVMNDRLNRDLLSQMKGFRQPVTMGCISCHNEMKEPPHDGPRPQGPRQRPEGGPKPPEGAKN</sequence>
<dbReference type="InterPro" id="IPR023119">
    <property type="entry name" value="Multihaem_cyt_PRC_cyt_su-like"/>
</dbReference>
<name>A0A916Z2N4_9BACT</name>
<keyword evidence="6" id="KW-0479">Metal-binding</keyword>
<dbReference type="EMBL" id="BMKK01000010">
    <property type="protein sequence ID" value="GGD73152.1"/>
    <property type="molecule type" value="Genomic_DNA"/>
</dbReference>
<dbReference type="Pfam" id="PF02276">
    <property type="entry name" value="CytoC_RC"/>
    <property type="match status" value="1"/>
</dbReference>
<dbReference type="GO" id="GO:0030077">
    <property type="term" value="C:plasma membrane light-harvesting complex"/>
    <property type="evidence" value="ECO:0007669"/>
    <property type="project" value="InterPro"/>
</dbReference>
<evidence type="ECO:0000256" key="7">
    <source>
        <dbReference type="ARBA" id="ARBA00022982"/>
    </source>
</evidence>
<dbReference type="GO" id="GO:0020037">
    <property type="term" value="F:heme binding"/>
    <property type="evidence" value="ECO:0007669"/>
    <property type="project" value="InterPro"/>
</dbReference>
<dbReference type="Gene3D" id="1.10.468.10">
    <property type="entry name" value="Photosynthetic Reaction Center, subunit C, domain 2"/>
    <property type="match status" value="1"/>
</dbReference>
<dbReference type="GO" id="GO:0019684">
    <property type="term" value="P:photosynthesis, light reaction"/>
    <property type="evidence" value="ECO:0007669"/>
    <property type="project" value="InterPro"/>
</dbReference>
<dbReference type="AlphaFoldDB" id="A0A916Z2N4"/>
<comment type="caution">
    <text evidence="10">The sequence shown here is derived from an EMBL/GenBank/DDBJ whole genome shotgun (WGS) entry which is preliminary data.</text>
</comment>
<keyword evidence="4" id="KW-0602">Photosynthesis</keyword>
<feature type="compositionally biased region" description="Basic and acidic residues" evidence="9">
    <location>
        <begin position="130"/>
        <end position="140"/>
    </location>
</feature>
<evidence type="ECO:0000256" key="6">
    <source>
        <dbReference type="ARBA" id="ARBA00022723"/>
    </source>
</evidence>
<reference evidence="10" key="1">
    <citation type="journal article" date="2014" name="Int. J. Syst. Evol. Microbiol.">
        <title>Complete genome sequence of Corynebacterium casei LMG S-19264T (=DSM 44701T), isolated from a smear-ripened cheese.</title>
        <authorList>
            <consortium name="US DOE Joint Genome Institute (JGI-PGF)"/>
            <person name="Walter F."/>
            <person name="Albersmeier A."/>
            <person name="Kalinowski J."/>
            <person name="Ruckert C."/>
        </authorList>
    </citation>
    <scope>NUCLEOTIDE SEQUENCE</scope>
    <source>
        <strain evidence="10">CGMCC 1.15958</strain>
    </source>
</reference>
<evidence type="ECO:0000256" key="3">
    <source>
        <dbReference type="ARBA" id="ARBA00022448"/>
    </source>
</evidence>
<keyword evidence="3" id="KW-0813">Transport</keyword>
<feature type="compositionally biased region" description="Basic and acidic residues" evidence="9">
    <location>
        <begin position="147"/>
        <end position="161"/>
    </location>
</feature>
<keyword evidence="8" id="KW-0408">Iron</keyword>
<evidence type="ECO:0000313" key="11">
    <source>
        <dbReference type="Proteomes" id="UP000609064"/>
    </source>
</evidence>
<evidence type="ECO:0000256" key="4">
    <source>
        <dbReference type="ARBA" id="ARBA00022531"/>
    </source>
</evidence>
<reference evidence="10" key="2">
    <citation type="submission" date="2020-09" db="EMBL/GenBank/DDBJ databases">
        <authorList>
            <person name="Sun Q."/>
            <person name="Zhou Y."/>
        </authorList>
    </citation>
    <scope>NUCLEOTIDE SEQUENCE</scope>
    <source>
        <strain evidence="10">CGMCC 1.15958</strain>
    </source>
</reference>
<evidence type="ECO:0000313" key="10">
    <source>
        <dbReference type="EMBL" id="GGD73152.1"/>
    </source>
</evidence>
<accession>A0A916Z2N4</accession>
<comment type="function">
    <text evidence="1">The reaction center of purple bacteria contains a tightly bound cytochrome molecule which re-reduces the photo oxidized primary electron donor.</text>
</comment>
<evidence type="ECO:0000256" key="1">
    <source>
        <dbReference type="ARBA" id="ARBA00003196"/>
    </source>
</evidence>
<feature type="region of interest" description="Disordered" evidence="9">
    <location>
        <begin position="128"/>
        <end position="161"/>
    </location>
</feature>
<keyword evidence="7" id="KW-0249">Electron transport</keyword>
<gene>
    <name evidence="10" type="ORF">GCM10011514_41560</name>
</gene>
<dbReference type="InterPro" id="IPR036280">
    <property type="entry name" value="Multihaem_cyt_sf"/>
</dbReference>
<evidence type="ECO:0000256" key="2">
    <source>
        <dbReference type="ARBA" id="ARBA00015978"/>
    </source>
</evidence>
<dbReference type="SUPFAM" id="SSF48695">
    <property type="entry name" value="Multiheme cytochromes"/>
    <property type="match status" value="1"/>
</dbReference>
<keyword evidence="11" id="KW-1185">Reference proteome</keyword>
<evidence type="ECO:0000256" key="5">
    <source>
        <dbReference type="ARBA" id="ARBA00022617"/>
    </source>
</evidence>
<dbReference type="Proteomes" id="UP000609064">
    <property type="component" value="Unassembled WGS sequence"/>
</dbReference>